<gene>
    <name evidence="1" type="ORF">LCGC14_2140710</name>
</gene>
<reference evidence="1" key="1">
    <citation type="journal article" date="2015" name="Nature">
        <title>Complex archaea that bridge the gap between prokaryotes and eukaryotes.</title>
        <authorList>
            <person name="Spang A."/>
            <person name="Saw J.H."/>
            <person name="Jorgensen S.L."/>
            <person name="Zaremba-Niedzwiedzka K."/>
            <person name="Martijn J."/>
            <person name="Lind A.E."/>
            <person name="van Eijk R."/>
            <person name="Schleper C."/>
            <person name="Guy L."/>
            <person name="Ettema T.J."/>
        </authorList>
    </citation>
    <scope>NUCLEOTIDE SEQUENCE</scope>
</reference>
<evidence type="ECO:0000313" key="1">
    <source>
        <dbReference type="EMBL" id="KKL66870.1"/>
    </source>
</evidence>
<comment type="caution">
    <text evidence="1">The sequence shown here is derived from an EMBL/GenBank/DDBJ whole genome shotgun (WGS) entry which is preliminary data.</text>
</comment>
<accession>A0A0F9GBM5</accession>
<proteinExistence type="predicted"/>
<organism evidence="1">
    <name type="scientific">marine sediment metagenome</name>
    <dbReference type="NCBI Taxonomy" id="412755"/>
    <lineage>
        <taxon>unclassified sequences</taxon>
        <taxon>metagenomes</taxon>
        <taxon>ecological metagenomes</taxon>
    </lineage>
</organism>
<name>A0A0F9GBM5_9ZZZZ</name>
<sequence length="79" mass="9569">MEPLENKDEDLIEGKNKVKVGFGGDNFSIHIDTKFNWWREQLFIIIKFDDSNVIERLKIILGEKAWNRIEKEYKEWKKN</sequence>
<dbReference type="EMBL" id="LAZR01027067">
    <property type="protein sequence ID" value="KKL66870.1"/>
    <property type="molecule type" value="Genomic_DNA"/>
</dbReference>
<protein>
    <submittedName>
        <fullName evidence="1">Uncharacterized protein</fullName>
    </submittedName>
</protein>
<dbReference type="AlphaFoldDB" id="A0A0F9GBM5"/>